<dbReference type="GO" id="GO:0009055">
    <property type="term" value="F:electron transfer activity"/>
    <property type="evidence" value="ECO:0007669"/>
    <property type="project" value="InterPro"/>
</dbReference>
<evidence type="ECO:0000256" key="1">
    <source>
        <dbReference type="ARBA" id="ARBA00022617"/>
    </source>
</evidence>
<dbReference type="PROSITE" id="PS51007">
    <property type="entry name" value="CYTC"/>
    <property type="match status" value="1"/>
</dbReference>
<organism evidence="6 7">
    <name type="scientific">Bradyrhizobium canariense</name>
    <dbReference type="NCBI Taxonomy" id="255045"/>
    <lineage>
        <taxon>Bacteria</taxon>
        <taxon>Pseudomonadati</taxon>
        <taxon>Pseudomonadota</taxon>
        <taxon>Alphaproteobacteria</taxon>
        <taxon>Hyphomicrobiales</taxon>
        <taxon>Nitrobacteraceae</taxon>
        <taxon>Bradyrhizobium</taxon>
    </lineage>
</organism>
<dbReference type="AlphaFoldDB" id="A0A1H1U5L9"/>
<evidence type="ECO:0000256" key="3">
    <source>
        <dbReference type="ARBA" id="ARBA00023004"/>
    </source>
</evidence>
<sequence length="142" mass="15113">MWLAASVSALPCAADAQALRGYDVVGDAIPDSLTGAPGDPVRGRALIVDRSSTCILCHSGPFPEQNFQGDLAPNLAGAGSRWSEGQLRLRLVDAARFNAATIMPSFYRVDGLDRVGPAWRGKPMLSAEQIEDIVAYLGTLRD</sequence>
<evidence type="ECO:0000313" key="6">
    <source>
        <dbReference type="EMBL" id="SDS67780.1"/>
    </source>
</evidence>
<dbReference type="GO" id="GO:0020037">
    <property type="term" value="F:heme binding"/>
    <property type="evidence" value="ECO:0007669"/>
    <property type="project" value="InterPro"/>
</dbReference>
<gene>
    <name evidence="6" type="ORF">SAMN05444158_2824</name>
</gene>
<dbReference type="InterPro" id="IPR009056">
    <property type="entry name" value="Cyt_c-like_dom"/>
</dbReference>
<dbReference type="InterPro" id="IPR030999">
    <property type="entry name" value="Thiosulf_SoxX"/>
</dbReference>
<keyword evidence="1 4" id="KW-0349">Heme</keyword>
<dbReference type="Pfam" id="PF00034">
    <property type="entry name" value="Cytochrom_C"/>
    <property type="match status" value="1"/>
</dbReference>
<evidence type="ECO:0000259" key="5">
    <source>
        <dbReference type="PROSITE" id="PS51007"/>
    </source>
</evidence>
<proteinExistence type="predicted"/>
<evidence type="ECO:0000313" key="7">
    <source>
        <dbReference type="Proteomes" id="UP000243904"/>
    </source>
</evidence>
<reference evidence="7" key="1">
    <citation type="submission" date="2016-10" db="EMBL/GenBank/DDBJ databases">
        <authorList>
            <person name="Varghese N."/>
            <person name="Submissions S."/>
        </authorList>
    </citation>
    <scope>NUCLEOTIDE SEQUENCE [LARGE SCALE GENOMIC DNA]</scope>
    <source>
        <strain evidence="7">GAS369</strain>
    </source>
</reference>
<evidence type="ECO:0000256" key="2">
    <source>
        <dbReference type="ARBA" id="ARBA00022723"/>
    </source>
</evidence>
<dbReference type="GO" id="GO:0046872">
    <property type="term" value="F:metal ion binding"/>
    <property type="evidence" value="ECO:0007669"/>
    <property type="project" value="UniProtKB-KW"/>
</dbReference>
<dbReference type="Gene3D" id="1.10.760.10">
    <property type="entry name" value="Cytochrome c-like domain"/>
    <property type="match status" value="1"/>
</dbReference>
<accession>A0A1H1U5L9</accession>
<evidence type="ECO:0000256" key="4">
    <source>
        <dbReference type="PROSITE-ProRule" id="PRU00433"/>
    </source>
</evidence>
<keyword evidence="3 4" id="KW-0408">Iron</keyword>
<protein>
    <submittedName>
        <fullName evidence="6">Sulfur-oxidizing protein SoxX</fullName>
    </submittedName>
</protein>
<feature type="domain" description="Cytochrome c" evidence="5">
    <location>
        <begin position="38"/>
        <end position="141"/>
    </location>
</feature>
<name>A0A1H1U5L9_9BRAD</name>
<dbReference type="EMBL" id="LT629750">
    <property type="protein sequence ID" value="SDS67780.1"/>
    <property type="molecule type" value="Genomic_DNA"/>
</dbReference>
<dbReference type="NCBIfam" id="TIGR04485">
    <property type="entry name" value="thiosulf_SoxX"/>
    <property type="match status" value="1"/>
</dbReference>
<keyword evidence="2 4" id="KW-0479">Metal-binding</keyword>
<dbReference type="InterPro" id="IPR036909">
    <property type="entry name" value="Cyt_c-like_dom_sf"/>
</dbReference>
<dbReference type="SUPFAM" id="SSF46626">
    <property type="entry name" value="Cytochrome c"/>
    <property type="match status" value="1"/>
</dbReference>
<dbReference type="RefSeq" id="WP_146687691.1">
    <property type="nucleotide sequence ID" value="NZ_LT629750.1"/>
</dbReference>
<keyword evidence="7" id="KW-1185">Reference proteome</keyword>
<dbReference type="Proteomes" id="UP000243904">
    <property type="component" value="Chromosome I"/>
</dbReference>